<name>A0A146LGL2_LYGHE</name>
<accession>A0A146LGL2</accession>
<organism evidence="1">
    <name type="scientific">Lygus hesperus</name>
    <name type="common">Western plant bug</name>
    <dbReference type="NCBI Taxonomy" id="30085"/>
    <lineage>
        <taxon>Eukaryota</taxon>
        <taxon>Metazoa</taxon>
        <taxon>Ecdysozoa</taxon>
        <taxon>Arthropoda</taxon>
        <taxon>Hexapoda</taxon>
        <taxon>Insecta</taxon>
        <taxon>Pterygota</taxon>
        <taxon>Neoptera</taxon>
        <taxon>Paraneoptera</taxon>
        <taxon>Hemiptera</taxon>
        <taxon>Heteroptera</taxon>
        <taxon>Panheteroptera</taxon>
        <taxon>Cimicomorpha</taxon>
        <taxon>Miridae</taxon>
        <taxon>Mirini</taxon>
        <taxon>Lygus</taxon>
    </lineage>
</organism>
<reference evidence="1" key="1">
    <citation type="journal article" date="2016" name="Gigascience">
        <title>De novo construction of an expanded transcriptome assembly for the western tarnished plant bug, Lygus hesperus.</title>
        <authorList>
            <person name="Tassone E.E."/>
            <person name="Geib S.M."/>
            <person name="Hall B."/>
            <person name="Fabrick J.A."/>
            <person name="Brent C.S."/>
            <person name="Hull J.J."/>
        </authorList>
    </citation>
    <scope>NUCLEOTIDE SEQUENCE</scope>
</reference>
<gene>
    <name evidence="1" type="ORF">g.46620</name>
</gene>
<evidence type="ECO:0000313" key="1">
    <source>
        <dbReference type="EMBL" id="JAQ07248.1"/>
    </source>
</evidence>
<dbReference type="AlphaFoldDB" id="A0A146LGL2"/>
<protein>
    <submittedName>
        <fullName evidence="1">Uncharacterized protein</fullName>
    </submittedName>
</protein>
<proteinExistence type="predicted"/>
<feature type="non-terminal residue" evidence="1">
    <location>
        <position position="1"/>
    </location>
</feature>
<sequence>DEMFSKLEYQLGINVGEQLGACMGTCSGGISQTECKYCGGIGLIEQQQHKHIIIPVRKMVLPTQQHNKLLVQLKWIVVPPGEQLCHQPIRRHGRIEWVNNILPEE</sequence>
<dbReference type="EMBL" id="GDHC01011381">
    <property type="protein sequence ID" value="JAQ07248.1"/>
    <property type="molecule type" value="Transcribed_RNA"/>
</dbReference>